<dbReference type="Proteomes" id="UP000287224">
    <property type="component" value="Unassembled WGS sequence"/>
</dbReference>
<dbReference type="AlphaFoldDB" id="A0A401ZSK4"/>
<organism evidence="1 2">
    <name type="scientific">Dictyobacter aurantiacus</name>
    <dbReference type="NCBI Taxonomy" id="1936993"/>
    <lineage>
        <taxon>Bacteria</taxon>
        <taxon>Bacillati</taxon>
        <taxon>Chloroflexota</taxon>
        <taxon>Ktedonobacteria</taxon>
        <taxon>Ktedonobacterales</taxon>
        <taxon>Dictyobacteraceae</taxon>
        <taxon>Dictyobacter</taxon>
    </lineage>
</organism>
<reference evidence="2" key="1">
    <citation type="submission" date="2018-12" db="EMBL/GenBank/DDBJ databases">
        <title>Tengunoibacter tsumagoiensis gen. nov., sp. nov., Dictyobacter kobayashii sp. nov., D. alpinus sp. nov., and D. joshuensis sp. nov. and description of Dictyobacteraceae fam. nov. within the order Ktedonobacterales isolated from Tengu-no-mugimeshi.</title>
        <authorList>
            <person name="Wang C.M."/>
            <person name="Zheng Y."/>
            <person name="Sakai Y."/>
            <person name="Toyoda A."/>
            <person name="Minakuchi Y."/>
            <person name="Abe K."/>
            <person name="Yokota A."/>
            <person name="Yabe S."/>
        </authorList>
    </citation>
    <scope>NUCLEOTIDE SEQUENCE [LARGE SCALE GENOMIC DNA]</scope>
    <source>
        <strain evidence="2">S-27</strain>
    </source>
</reference>
<dbReference type="RefSeq" id="WP_126602630.1">
    <property type="nucleotide sequence ID" value="NZ_BIFQ01000002.1"/>
</dbReference>
<proteinExistence type="predicted"/>
<evidence type="ECO:0000313" key="2">
    <source>
        <dbReference type="Proteomes" id="UP000287224"/>
    </source>
</evidence>
<protein>
    <submittedName>
        <fullName evidence="1">Uncharacterized protein</fullName>
    </submittedName>
</protein>
<evidence type="ECO:0000313" key="1">
    <source>
        <dbReference type="EMBL" id="GCE09841.1"/>
    </source>
</evidence>
<accession>A0A401ZSK4</accession>
<dbReference type="EMBL" id="BIFQ01000002">
    <property type="protein sequence ID" value="GCE09841.1"/>
    <property type="molecule type" value="Genomic_DNA"/>
</dbReference>
<dbReference type="InterPro" id="IPR013785">
    <property type="entry name" value="Aldolase_TIM"/>
</dbReference>
<sequence length="63" mass="7094">MKTNDAARQQLARAIKEKDYDLAYIYAGETVGLVKQQQAAAIVIQQLGDGAEQLLHERYRALF</sequence>
<gene>
    <name evidence="1" type="ORF">KDAU_71700</name>
</gene>
<name>A0A401ZSK4_9CHLR</name>
<dbReference type="OrthoDB" id="9778912at2"/>
<comment type="caution">
    <text evidence="1">The sequence shown here is derived from an EMBL/GenBank/DDBJ whole genome shotgun (WGS) entry which is preliminary data.</text>
</comment>
<keyword evidence="2" id="KW-1185">Reference proteome</keyword>
<dbReference type="Gene3D" id="3.20.20.70">
    <property type="entry name" value="Aldolase class I"/>
    <property type="match status" value="1"/>
</dbReference>